<accession>A0ABU9S6R6</accession>
<evidence type="ECO:0000313" key="2">
    <source>
        <dbReference type="Proteomes" id="UP001390669"/>
    </source>
</evidence>
<evidence type="ECO:0000313" key="1">
    <source>
        <dbReference type="EMBL" id="MEM5447066.1"/>
    </source>
</evidence>
<organism evidence="1 2">
    <name type="scientific">Paraburkholderia guartelaensis</name>
    <dbReference type="NCBI Taxonomy" id="2546446"/>
    <lineage>
        <taxon>Bacteria</taxon>
        <taxon>Pseudomonadati</taxon>
        <taxon>Pseudomonadota</taxon>
        <taxon>Betaproteobacteria</taxon>
        <taxon>Burkholderiales</taxon>
        <taxon>Burkholderiaceae</taxon>
        <taxon>Paraburkholderia</taxon>
    </lineage>
</organism>
<gene>
    <name evidence="1" type="ORF">VSR33_06125</name>
</gene>
<dbReference type="RefSeq" id="WP_406951622.1">
    <property type="nucleotide sequence ID" value="NZ_JAYMRW010000002.1"/>
</dbReference>
<dbReference type="Proteomes" id="UP001390669">
    <property type="component" value="Unassembled WGS sequence"/>
</dbReference>
<reference evidence="1 2" key="1">
    <citation type="submission" date="2024-01" db="EMBL/GenBank/DDBJ databases">
        <title>The diversity of rhizobia nodulating Mimosa spp. in eleven states of Brazil covering several biomes is determined by host plant, location, and edaphic factors.</title>
        <authorList>
            <person name="Rouws L."/>
            <person name="Barauna A."/>
            <person name="Beukes C."/>
            <person name="De Faria S.M."/>
            <person name="Gross E."/>
            <person name="Dos Reis Junior F.B."/>
            <person name="Simon M."/>
            <person name="Maluk M."/>
            <person name="Odee D.W."/>
            <person name="Kenicer G."/>
            <person name="Young J.P.W."/>
            <person name="Reis V.M."/>
            <person name="Zilli J."/>
            <person name="James E.K."/>
        </authorList>
    </citation>
    <scope>NUCLEOTIDE SEQUENCE [LARGE SCALE GENOMIC DNA]</scope>
    <source>
        <strain evidence="1 2">JPY164</strain>
    </source>
</reference>
<keyword evidence="2" id="KW-1185">Reference proteome</keyword>
<name>A0ABU9S6R6_9BURK</name>
<protein>
    <submittedName>
        <fullName evidence="1">Uncharacterized protein</fullName>
    </submittedName>
</protein>
<sequence length="68" mass="7731">MIWRFDRRVGQLLPPQVGLSDRFVRAAGHVLLQCDRTVVDFLAGNRLVAQDFATIDGLFSPSARKYLR</sequence>
<proteinExistence type="predicted"/>
<dbReference type="EMBL" id="JAYMRW010000002">
    <property type="protein sequence ID" value="MEM5447066.1"/>
    <property type="molecule type" value="Genomic_DNA"/>
</dbReference>
<comment type="caution">
    <text evidence="1">The sequence shown here is derived from an EMBL/GenBank/DDBJ whole genome shotgun (WGS) entry which is preliminary data.</text>
</comment>